<protein>
    <submittedName>
        <fullName evidence="3">Uncharacterized protein</fullName>
    </submittedName>
</protein>
<organism evidence="3 4">
    <name type="scientific">Rhodoglobus vestalii</name>
    <dbReference type="NCBI Taxonomy" id="193384"/>
    <lineage>
        <taxon>Bacteria</taxon>
        <taxon>Bacillati</taxon>
        <taxon>Actinomycetota</taxon>
        <taxon>Actinomycetes</taxon>
        <taxon>Micrococcales</taxon>
        <taxon>Microbacteriaceae</taxon>
        <taxon>Rhodoglobus</taxon>
    </lineage>
</organism>
<sequence>MMESSSAHSRGQQLISFASLAHSVILWTATPSPEPSVYPEYTGDPNLVTPGVVGFVATLFIAVATLLIIADMNRRVRRVRYRELAQETIRNEQATADDTTDDVKDGDNGSNLPPTLRAD</sequence>
<evidence type="ECO:0000313" key="4">
    <source>
        <dbReference type="Proteomes" id="UP000316560"/>
    </source>
</evidence>
<keyword evidence="2" id="KW-1133">Transmembrane helix</keyword>
<reference evidence="3 4" key="1">
    <citation type="submission" date="2019-06" db="EMBL/GenBank/DDBJ databases">
        <title>Sequencing the genomes of 1000 actinobacteria strains.</title>
        <authorList>
            <person name="Klenk H.-P."/>
        </authorList>
    </citation>
    <scope>NUCLEOTIDE SEQUENCE [LARGE SCALE GENOMIC DNA]</scope>
    <source>
        <strain evidence="3 4">DSM 21947</strain>
    </source>
</reference>
<keyword evidence="4" id="KW-1185">Reference proteome</keyword>
<evidence type="ECO:0000256" key="2">
    <source>
        <dbReference type="SAM" id="Phobius"/>
    </source>
</evidence>
<keyword evidence="2" id="KW-0472">Membrane</keyword>
<dbReference type="EMBL" id="VFRA01000001">
    <property type="protein sequence ID" value="TQO19265.1"/>
    <property type="molecule type" value="Genomic_DNA"/>
</dbReference>
<evidence type="ECO:0000256" key="1">
    <source>
        <dbReference type="SAM" id="MobiDB-lite"/>
    </source>
</evidence>
<evidence type="ECO:0000313" key="3">
    <source>
        <dbReference type="EMBL" id="TQO19265.1"/>
    </source>
</evidence>
<gene>
    <name evidence="3" type="ORF">FB472_0805</name>
</gene>
<keyword evidence="2" id="KW-0812">Transmembrane</keyword>
<dbReference type="Proteomes" id="UP000316560">
    <property type="component" value="Unassembled WGS sequence"/>
</dbReference>
<feature type="region of interest" description="Disordered" evidence="1">
    <location>
        <begin position="87"/>
        <end position="119"/>
    </location>
</feature>
<dbReference type="AlphaFoldDB" id="A0A8H2K4Z3"/>
<proteinExistence type="predicted"/>
<accession>A0A8H2K4Z3</accession>
<comment type="caution">
    <text evidence="3">The sequence shown here is derived from an EMBL/GenBank/DDBJ whole genome shotgun (WGS) entry which is preliminary data.</text>
</comment>
<name>A0A8H2K4Z3_9MICO</name>
<feature type="transmembrane region" description="Helical" evidence="2">
    <location>
        <begin position="47"/>
        <end position="70"/>
    </location>
</feature>